<reference evidence="1" key="1">
    <citation type="submission" date="2020-02" db="EMBL/GenBank/DDBJ databases">
        <authorList>
            <person name="Meier V. D."/>
        </authorList>
    </citation>
    <scope>NUCLEOTIDE SEQUENCE</scope>
    <source>
        <strain evidence="1">AVDCRST_MAG56</strain>
    </source>
</reference>
<dbReference type="EMBL" id="CADCTQ010000652">
    <property type="protein sequence ID" value="CAA9338468.1"/>
    <property type="molecule type" value="Genomic_DNA"/>
</dbReference>
<gene>
    <name evidence="1" type="ORF">AVDCRST_MAG56-7780</name>
</gene>
<accession>A0A6J4LR17</accession>
<name>A0A6J4LR17_9SPHI</name>
<evidence type="ECO:0000313" key="1">
    <source>
        <dbReference type="EMBL" id="CAA9338468.1"/>
    </source>
</evidence>
<sequence length="57" mass="6614">MVSMKTFIRRQPHIQPREVRLLSFAGPDQGVFLPGILFSFGLPQWKPVWTCFSKLHS</sequence>
<proteinExistence type="predicted"/>
<organism evidence="1">
    <name type="scientific">uncultured Cytophagales bacterium</name>
    <dbReference type="NCBI Taxonomy" id="158755"/>
    <lineage>
        <taxon>Bacteria</taxon>
        <taxon>Pseudomonadati</taxon>
        <taxon>Bacteroidota</taxon>
        <taxon>Sphingobacteriia</taxon>
        <taxon>Sphingobacteriales</taxon>
        <taxon>environmental samples</taxon>
    </lineage>
</organism>
<protein>
    <submittedName>
        <fullName evidence="1">Uncharacterized protein</fullName>
    </submittedName>
</protein>
<dbReference type="AlphaFoldDB" id="A0A6J4LR17"/>